<organism evidence="1 2">
    <name type="scientific">Thioclava dalianensis</name>
    <dbReference type="NCBI Taxonomy" id="1185766"/>
    <lineage>
        <taxon>Bacteria</taxon>
        <taxon>Pseudomonadati</taxon>
        <taxon>Pseudomonadota</taxon>
        <taxon>Alphaproteobacteria</taxon>
        <taxon>Rhodobacterales</taxon>
        <taxon>Paracoccaceae</taxon>
        <taxon>Thioclava</taxon>
    </lineage>
</organism>
<name>A0A074TG68_9RHOB</name>
<dbReference type="AlphaFoldDB" id="A0A074TG68"/>
<reference evidence="1 2" key="1">
    <citation type="submission" date="2014-03" db="EMBL/GenBank/DDBJ databases">
        <title>The draft genome sequence of Thioclava dalianensis DLFJ1-1.</title>
        <authorList>
            <person name="Lai Q."/>
            <person name="Shao Z."/>
        </authorList>
    </citation>
    <scope>NUCLEOTIDE SEQUENCE [LARGE SCALE GENOMIC DNA]</scope>
    <source>
        <strain evidence="1 2">DLFJ1-1</strain>
    </source>
</reference>
<gene>
    <name evidence="1" type="ORF">DL1_16495</name>
</gene>
<protein>
    <submittedName>
        <fullName evidence="1">Uncharacterized protein</fullName>
    </submittedName>
</protein>
<proteinExistence type="predicted"/>
<evidence type="ECO:0000313" key="1">
    <source>
        <dbReference type="EMBL" id="KEP70696.1"/>
    </source>
</evidence>
<evidence type="ECO:0000313" key="2">
    <source>
        <dbReference type="Proteomes" id="UP000027725"/>
    </source>
</evidence>
<comment type="caution">
    <text evidence="1">The sequence shown here is derived from an EMBL/GenBank/DDBJ whole genome shotgun (WGS) entry which is preliminary data.</text>
</comment>
<dbReference type="Proteomes" id="UP000027725">
    <property type="component" value="Unassembled WGS sequence"/>
</dbReference>
<dbReference type="eggNOG" id="ENOG502Z8B4">
    <property type="taxonomic scope" value="Bacteria"/>
</dbReference>
<dbReference type="STRING" id="1185766.SAMN05216224_102132"/>
<dbReference type="EMBL" id="JHEH01000005">
    <property type="protein sequence ID" value="KEP70696.1"/>
    <property type="molecule type" value="Genomic_DNA"/>
</dbReference>
<dbReference type="OrthoDB" id="7820657at2"/>
<sequence>MKHKTLNAFLSGHRAALAKGPIAIILAEDVTELESTVHHHIGLGFPTLLVLGAAAMTLSDDIVGDAPVQLHRIDFDLHRPAATTRALNPLIEAMPAKVWAYYCYNAEYLFFPFCETRSIGELLSFHTEERRFSMLSYVIDLYAGDLGQHPSGVDRDGALFDKSGYYALARLDPAKHNHPKDRQLDFFGGLRWRFEEHIPPGRRRIDRIGLFRAKPGLELRDDHTFNDEEYNTYSCPWHHNLTCAIASFRVAKALKFNPGSTFDIERFTWTNSARFEWSSQQLMDLGLMEPGQWF</sequence>
<accession>A0A074TG68</accession>
<keyword evidence="2" id="KW-1185">Reference proteome</keyword>
<dbReference type="RefSeq" id="WP_038064026.1">
    <property type="nucleotide sequence ID" value="NZ_FOVB01000002.1"/>
</dbReference>